<protein>
    <submittedName>
        <fullName evidence="2">F-box only protein 31</fullName>
    </submittedName>
</protein>
<keyword evidence="3" id="KW-1185">Reference proteome</keyword>
<dbReference type="Proteomes" id="UP001623348">
    <property type="component" value="Unassembled WGS sequence"/>
</dbReference>
<sequence>MSCGEGEDSLHSSPAPAWSPSHRRQSSTSFSNASPSHGLQSFTNCSSVDDISIDKAESDNSTDIGFAPDNEFQQTSNIP</sequence>
<dbReference type="EMBL" id="BAAFJT010000001">
    <property type="protein sequence ID" value="GAB0176296.1"/>
    <property type="molecule type" value="Genomic_DNA"/>
</dbReference>
<organism evidence="2 3">
    <name type="scientific">Grus japonensis</name>
    <name type="common">Japanese crane</name>
    <name type="synonym">Red-crowned crane</name>
    <dbReference type="NCBI Taxonomy" id="30415"/>
    <lineage>
        <taxon>Eukaryota</taxon>
        <taxon>Metazoa</taxon>
        <taxon>Chordata</taxon>
        <taxon>Craniata</taxon>
        <taxon>Vertebrata</taxon>
        <taxon>Euteleostomi</taxon>
        <taxon>Archelosauria</taxon>
        <taxon>Archosauria</taxon>
        <taxon>Dinosauria</taxon>
        <taxon>Saurischia</taxon>
        <taxon>Theropoda</taxon>
        <taxon>Coelurosauria</taxon>
        <taxon>Aves</taxon>
        <taxon>Neognathae</taxon>
        <taxon>Neoaves</taxon>
        <taxon>Gruiformes</taxon>
        <taxon>Gruidae</taxon>
        <taxon>Grus</taxon>
    </lineage>
</organism>
<accession>A0ABC9VTB6</accession>
<name>A0ABC9VTB6_GRUJA</name>
<dbReference type="AlphaFoldDB" id="A0ABC9VTB6"/>
<proteinExistence type="predicted"/>
<evidence type="ECO:0000313" key="3">
    <source>
        <dbReference type="Proteomes" id="UP001623348"/>
    </source>
</evidence>
<comment type="caution">
    <text evidence="2">The sequence shown here is derived from an EMBL/GenBank/DDBJ whole genome shotgun (WGS) entry which is preliminary data.</text>
</comment>
<evidence type="ECO:0000313" key="2">
    <source>
        <dbReference type="EMBL" id="GAB0176296.1"/>
    </source>
</evidence>
<evidence type="ECO:0000256" key="1">
    <source>
        <dbReference type="SAM" id="MobiDB-lite"/>
    </source>
</evidence>
<feature type="compositionally biased region" description="Polar residues" evidence="1">
    <location>
        <begin position="26"/>
        <end position="49"/>
    </location>
</feature>
<feature type="region of interest" description="Disordered" evidence="1">
    <location>
        <begin position="1"/>
        <end position="79"/>
    </location>
</feature>
<reference evidence="2 3" key="1">
    <citation type="submission" date="2024-06" db="EMBL/GenBank/DDBJ databases">
        <title>The draft genome of Grus japonensis, version 3.</title>
        <authorList>
            <person name="Nabeshima K."/>
            <person name="Suzuki S."/>
            <person name="Onuma M."/>
        </authorList>
    </citation>
    <scope>NUCLEOTIDE SEQUENCE [LARGE SCALE GENOMIC DNA]</scope>
    <source>
        <strain evidence="2 3">451A</strain>
    </source>
</reference>
<gene>
    <name evidence="2" type="ORF">GRJ2_000094800</name>
</gene>
<feature type="compositionally biased region" description="Low complexity" evidence="1">
    <location>
        <begin position="11"/>
        <end position="20"/>
    </location>
</feature>